<gene>
    <name evidence="2" type="ORF">BCR34DRAFT_254406</name>
</gene>
<evidence type="ECO:0000256" key="1">
    <source>
        <dbReference type="SAM" id="SignalP"/>
    </source>
</evidence>
<comment type="caution">
    <text evidence="2">The sequence shown here is derived from an EMBL/GenBank/DDBJ whole genome shotgun (WGS) entry which is preliminary data.</text>
</comment>
<protein>
    <submittedName>
        <fullName evidence="2">Uncharacterized protein</fullName>
    </submittedName>
</protein>
<feature type="chain" id="PRO_5012124071" evidence="1">
    <location>
        <begin position="21"/>
        <end position="94"/>
    </location>
</feature>
<dbReference type="AlphaFoldDB" id="A0A1Y1ZV68"/>
<reference evidence="2 3" key="1">
    <citation type="submission" date="2016-07" db="EMBL/GenBank/DDBJ databases">
        <title>Pervasive Adenine N6-methylation of Active Genes in Fungi.</title>
        <authorList>
            <consortium name="DOE Joint Genome Institute"/>
            <person name="Mondo S.J."/>
            <person name="Dannebaum R.O."/>
            <person name="Kuo R.C."/>
            <person name="Labutti K."/>
            <person name="Haridas S."/>
            <person name="Kuo A."/>
            <person name="Salamov A."/>
            <person name="Ahrendt S.R."/>
            <person name="Lipzen A."/>
            <person name="Sullivan W."/>
            <person name="Andreopoulos W.B."/>
            <person name="Clum A."/>
            <person name="Lindquist E."/>
            <person name="Daum C."/>
            <person name="Ramamoorthy G.K."/>
            <person name="Gryganskyi A."/>
            <person name="Culley D."/>
            <person name="Magnuson J.K."/>
            <person name="James T.Y."/>
            <person name="O'Malley M.A."/>
            <person name="Stajich J.E."/>
            <person name="Spatafora J.W."/>
            <person name="Visel A."/>
            <person name="Grigoriev I.V."/>
        </authorList>
    </citation>
    <scope>NUCLEOTIDE SEQUENCE [LARGE SCALE GENOMIC DNA]</scope>
    <source>
        <strain evidence="2 3">CBS 115471</strain>
    </source>
</reference>
<organism evidence="2 3">
    <name type="scientific">Clohesyomyces aquaticus</name>
    <dbReference type="NCBI Taxonomy" id="1231657"/>
    <lineage>
        <taxon>Eukaryota</taxon>
        <taxon>Fungi</taxon>
        <taxon>Dikarya</taxon>
        <taxon>Ascomycota</taxon>
        <taxon>Pezizomycotina</taxon>
        <taxon>Dothideomycetes</taxon>
        <taxon>Pleosporomycetidae</taxon>
        <taxon>Pleosporales</taxon>
        <taxon>Lindgomycetaceae</taxon>
        <taxon>Clohesyomyces</taxon>
    </lineage>
</organism>
<sequence>MNWQMFNVVMAVMAIHQILSRLPPSIDGEQLVLLTDSFEGVSPLHLEFIQSRECLMAVLRIHFEEAGVNTQKLDREDFVVEEPSARRRIDLTKD</sequence>
<name>A0A1Y1ZV68_9PLEO</name>
<evidence type="ECO:0000313" key="3">
    <source>
        <dbReference type="Proteomes" id="UP000193144"/>
    </source>
</evidence>
<feature type="signal peptide" evidence="1">
    <location>
        <begin position="1"/>
        <end position="20"/>
    </location>
</feature>
<dbReference type="EMBL" id="MCFA01000039">
    <property type="protein sequence ID" value="ORY13675.1"/>
    <property type="molecule type" value="Genomic_DNA"/>
</dbReference>
<dbReference type="OrthoDB" id="3045089at2759"/>
<accession>A0A1Y1ZV68</accession>
<keyword evidence="1" id="KW-0732">Signal</keyword>
<evidence type="ECO:0000313" key="2">
    <source>
        <dbReference type="EMBL" id="ORY13675.1"/>
    </source>
</evidence>
<keyword evidence="3" id="KW-1185">Reference proteome</keyword>
<dbReference type="STRING" id="1231657.A0A1Y1ZV68"/>
<dbReference type="Proteomes" id="UP000193144">
    <property type="component" value="Unassembled WGS sequence"/>
</dbReference>
<proteinExistence type="predicted"/>